<dbReference type="OrthoDB" id="680796at2"/>
<accession>A0A1M5GDK5</accession>
<keyword evidence="3" id="KW-1185">Reference proteome</keyword>
<evidence type="ECO:0000256" key="1">
    <source>
        <dbReference type="SAM" id="MobiDB-lite"/>
    </source>
</evidence>
<dbReference type="RefSeq" id="WP_143157409.1">
    <property type="nucleotide sequence ID" value="NZ_FQUO01000016.1"/>
</dbReference>
<evidence type="ECO:0000313" key="2">
    <source>
        <dbReference type="EMBL" id="SHG01823.1"/>
    </source>
</evidence>
<organism evidence="2 3">
    <name type="scientific">Cnuella takakiae</name>
    <dbReference type="NCBI Taxonomy" id="1302690"/>
    <lineage>
        <taxon>Bacteria</taxon>
        <taxon>Pseudomonadati</taxon>
        <taxon>Bacteroidota</taxon>
        <taxon>Chitinophagia</taxon>
        <taxon>Chitinophagales</taxon>
        <taxon>Chitinophagaceae</taxon>
        <taxon>Cnuella</taxon>
    </lineage>
</organism>
<evidence type="ECO:0000313" key="3">
    <source>
        <dbReference type="Proteomes" id="UP000184368"/>
    </source>
</evidence>
<proteinExistence type="predicted"/>
<dbReference type="EMBL" id="FQUO01000016">
    <property type="protein sequence ID" value="SHG01823.1"/>
    <property type="molecule type" value="Genomic_DNA"/>
</dbReference>
<feature type="region of interest" description="Disordered" evidence="1">
    <location>
        <begin position="1"/>
        <end position="77"/>
    </location>
</feature>
<sequence length="77" mass="8324">MERDPKQTEQQTPETDAADRKALAGNGQMDAQKIEAAHQQAEQDMEADAELTASSPNDDLDEGETARLGEDIPDIIG</sequence>
<name>A0A1M5GDK5_9BACT</name>
<reference evidence="2 3" key="1">
    <citation type="submission" date="2016-11" db="EMBL/GenBank/DDBJ databases">
        <authorList>
            <person name="Jaros S."/>
            <person name="Januszkiewicz K."/>
            <person name="Wedrychowicz H."/>
        </authorList>
    </citation>
    <scope>NUCLEOTIDE SEQUENCE [LARGE SCALE GENOMIC DNA]</scope>
    <source>
        <strain evidence="2 3">DSM 26897</strain>
    </source>
</reference>
<protein>
    <submittedName>
        <fullName evidence="2">Uncharacterized protein</fullName>
    </submittedName>
</protein>
<dbReference type="AlphaFoldDB" id="A0A1M5GDK5"/>
<gene>
    <name evidence="2" type="ORF">SAMN05444008_11632</name>
</gene>
<dbReference type="STRING" id="1302690.BUE76_11125"/>
<dbReference type="Proteomes" id="UP000184368">
    <property type="component" value="Unassembled WGS sequence"/>
</dbReference>